<organism evidence="7 8">
    <name type="scientific">Prunus armeniaca</name>
    <name type="common">Apricot</name>
    <name type="synonym">Armeniaca vulgaris</name>
    <dbReference type="NCBI Taxonomy" id="36596"/>
    <lineage>
        <taxon>Eukaryota</taxon>
        <taxon>Viridiplantae</taxon>
        <taxon>Streptophyta</taxon>
        <taxon>Embryophyta</taxon>
        <taxon>Tracheophyta</taxon>
        <taxon>Spermatophyta</taxon>
        <taxon>Magnoliopsida</taxon>
        <taxon>eudicotyledons</taxon>
        <taxon>Gunneridae</taxon>
        <taxon>Pentapetalae</taxon>
        <taxon>rosids</taxon>
        <taxon>fabids</taxon>
        <taxon>Rosales</taxon>
        <taxon>Rosaceae</taxon>
        <taxon>Amygdaloideae</taxon>
        <taxon>Amygdaleae</taxon>
        <taxon>Prunus</taxon>
    </lineage>
</organism>
<feature type="transmembrane region" description="Helical" evidence="6">
    <location>
        <begin position="66"/>
        <end position="86"/>
    </location>
</feature>
<keyword evidence="5 6" id="KW-0472">Membrane</keyword>
<evidence type="ECO:0000256" key="5">
    <source>
        <dbReference type="ARBA" id="ARBA00023136"/>
    </source>
</evidence>
<feature type="transmembrane region" description="Helical" evidence="6">
    <location>
        <begin position="25"/>
        <end position="54"/>
    </location>
</feature>
<keyword evidence="3 6" id="KW-0812">Transmembrane</keyword>
<proteinExistence type="inferred from homology"/>
<name>A0A6J5X6F8_PRUAR</name>
<comment type="similarity">
    <text evidence="2">Belongs to the major facilitator superfamily. Proton-dependent oligopeptide transporter (POT/PTR) (TC 2.A.17) family.</text>
</comment>
<sequence>MDGSLSHHDHDSHTSSDFGRRRGGWITFPFITGALAGLTLAAGGWLSNLIVYLIQEFNVKSIDAAQISNVVTGFSFLSPVIGAIIADSFFDSFSVISISSCISLLGPDVLVDTLAPQGRMALIPFYHISVRLRRSTILSTLDPPLCPHGFVSGNSITSNFPVGHPSWDCSSPNSLNFEVLMTPNLVEHMSSLEQNDGIEYGIVLLALTETFNTLKPQPCVKEPELCQPTSKLQHAILYTAIALATIGVGGTRYTMATMGANQFENRKNQATFFNWFFFTLYTATVVSFTAIVYVEDNVSWRLGFGLCAIANLIGMVIFLCGARFYRFDKPQGSPFVGLARVVVASARKRNLQHSSGGSKDYYYGHGGVTDDLVGSATPSSSFRFLNRAAQKIEGDIKPDGSIGKPWRQCTVQQVEDFKTLIRILPVWSTTIFLGTPVAVQYSLTILQALTMDRQIAPHFNIPAGSILVIVFISTAISPTVIDRFLWPTWQKLTGQFPTFLQRIGLGHVLNILGMVVSALVESKRLKIAKTHHLQDQLGAIVPMLALWLFPQLILVGIGEAFHYPGQVALFYQEFPVSLRSTSTTMAALIIGISFYLGTGVINLIQKVTRWLPDNINNGKLENVYWMLVVVGVLNFGYYLVCASLYKYQNVEGADCNSGPDSEK</sequence>
<feature type="transmembrane region" description="Helical" evidence="6">
    <location>
        <begin position="300"/>
        <end position="325"/>
    </location>
</feature>
<feature type="transmembrane region" description="Helical" evidence="6">
    <location>
        <begin position="540"/>
        <end position="563"/>
    </location>
</feature>
<evidence type="ECO:0000313" key="8">
    <source>
        <dbReference type="Proteomes" id="UP000507245"/>
    </source>
</evidence>
<evidence type="ECO:0000256" key="2">
    <source>
        <dbReference type="ARBA" id="ARBA00005982"/>
    </source>
</evidence>
<comment type="subcellular location">
    <subcellularLocation>
        <location evidence="1">Membrane</location>
        <topology evidence="1">Multi-pass membrane protein</topology>
    </subcellularLocation>
</comment>
<dbReference type="Gene3D" id="1.20.1250.20">
    <property type="entry name" value="MFS general substrate transporter like domains"/>
    <property type="match status" value="1"/>
</dbReference>
<dbReference type="GO" id="GO:0022857">
    <property type="term" value="F:transmembrane transporter activity"/>
    <property type="evidence" value="ECO:0007669"/>
    <property type="project" value="InterPro"/>
</dbReference>
<gene>
    <name evidence="7" type="ORF">ORAREDHAP_LOCUS27441</name>
</gene>
<keyword evidence="8" id="KW-1185">Reference proteome</keyword>
<dbReference type="Proteomes" id="UP000507245">
    <property type="component" value="Unassembled WGS sequence"/>
</dbReference>
<evidence type="ECO:0000256" key="1">
    <source>
        <dbReference type="ARBA" id="ARBA00004141"/>
    </source>
</evidence>
<protein>
    <submittedName>
        <fullName evidence="7">Uncharacterized protein</fullName>
    </submittedName>
</protein>
<dbReference type="InterPro" id="IPR036259">
    <property type="entry name" value="MFS_trans_sf"/>
</dbReference>
<dbReference type="InterPro" id="IPR000109">
    <property type="entry name" value="POT_fam"/>
</dbReference>
<feature type="transmembrane region" description="Helical" evidence="6">
    <location>
        <begin position="272"/>
        <end position="294"/>
    </location>
</feature>
<feature type="transmembrane region" description="Helical" evidence="6">
    <location>
        <begin position="459"/>
        <end position="479"/>
    </location>
</feature>
<dbReference type="GO" id="GO:0016020">
    <property type="term" value="C:membrane"/>
    <property type="evidence" value="ECO:0007669"/>
    <property type="project" value="UniProtKB-SubCell"/>
</dbReference>
<evidence type="ECO:0000256" key="3">
    <source>
        <dbReference type="ARBA" id="ARBA00022692"/>
    </source>
</evidence>
<evidence type="ECO:0000313" key="7">
    <source>
        <dbReference type="EMBL" id="CAB4308193.1"/>
    </source>
</evidence>
<reference evidence="8" key="1">
    <citation type="journal article" date="2020" name="Genome Biol.">
        <title>Gamete binning: chromosome-level and haplotype-resolved genome assembly enabled by high-throughput single-cell sequencing of gamete genomes.</title>
        <authorList>
            <person name="Campoy J.A."/>
            <person name="Sun H."/>
            <person name="Goel M."/>
            <person name="Jiao W.-B."/>
            <person name="Folz-Donahue K."/>
            <person name="Wang N."/>
            <person name="Rubio M."/>
            <person name="Liu C."/>
            <person name="Kukat C."/>
            <person name="Ruiz D."/>
            <person name="Huettel B."/>
            <person name="Schneeberger K."/>
        </authorList>
    </citation>
    <scope>NUCLEOTIDE SEQUENCE [LARGE SCALE GENOMIC DNA]</scope>
    <source>
        <strain evidence="8">cv. Rojo Pasion</strain>
    </source>
</reference>
<accession>A0A6J5X6F8</accession>
<dbReference type="EMBL" id="CAEKKB010000004">
    <property type="protein sequence ID" value="CAB4308193.1"/>
    <property type="molecule type" value="Genomic_DNA"/>
</dbReference>
<dbReference type="AlphaFoldDB" id="A0A6J5X6F8"/>
<evidence type="ECO:0000256" key="4">
    <source>
        <dbReference type="ARBA" id="ARBA00022989"/>
    </source>
</evidence>
<feature type="transmembrane region" description="Helical" evidence="6">
    <location>
        <begin position="624"/>
        <end position="645"/>
    </location>
</feature>
<keyword evidence="4 6" id="KW-1133">Transmembrane helix</keyword>
<feature type="transmembrane region" description="Helical" evidence="6">
    <location>
        <begin position="583"/>
        <end position="604"/>
    </location>
</feature>
<dbReference type="SUPFAM" id="SSF103473">
    <property type="entry name" value="MFS general substrate transporter"/>
    <property type="match status" value="1"/>
</dbReference>
<dbReference type="Pfam" id="PF00854">
    <property type="entry name" value="PTR2"/>
    <property type="match status" value="1"/>
</dbReference>
<dbReference type="PANTHER" id="PTHR11654">
    <property type="entry name" value="OLIGOPEPTIDE TRANSPORTER-RELATED"/>
    <property type="match status" value="1"/>
</dbReference>
<dbReference type="OrthoDB" id="8904098at2759"/>
<feature type="transmembrane region" description="Helical" evidence="6">
    <location>
        <begin position="499"/>
        <end position="520"/>
    </location>
</feature>
<evidence type="ECO:0000256" key="6">
    <source>
        <dbReference type="SAM" id="Phobius"/>
    </source>
</evidence>